<feature type="compositionally biased region" description="Basic and acidic residues" evidence="1">
    <location>
        <begin position="34"/>
        <end position="58"/>
    </location>
</feature>
<feature type="compositionally biased region" description="Basic and acidic residues" evidence="1">
    <location>
        <begin position="71"/>
        <end position="81"/>
    </location>
</feature>
<dbReference type="VEuPathDB" id="AmoebaDB:EIN_419690"/>
<organism evidence="3 4">
    <name type="scientific">Entamoeba invadens IP1</name>
    <dbReference type="NCBI Taxonomy" id="370355"/>
    <lineage>
        <taxon>Eukaryota</taxon>
        <taxon>Amoebozoa</taxon>
        <taxon>Evosea</taxon>
        <taxon>Archamoebae</taxon>
        <taxon>Mastigamoebida</taxon>
        <taxon>Entamoebidae</taxon>
        <taxon>Entamoeba</taxon>
    </lineage>
</organism>
<feature type="region of interest" description="Disordered" evidence="1">
    <location>
        <begin position="1"/>
        <end position="81"/>
    </location>
</feature>
<proteinExistence type="predicted"/>
<evidence type="ECO:0000259" key="2">
    <source>
        <dbReference type="Pfam" id="PF09418"/>
    </source>
</evidence>
<feature type="compositionally biased region" description="Basic and acidic residues" evidence="1">
    <location>
        <begin position="18"/>
        <end position="28"/>
    </location>
</feature>
<evidence type="ECO:0000313" key="3">
    <source>
        <dbReference type="EMBL" id="ELP88020.1"/>
    </source>
</evidence>
<dbReference type="Pfam" id="PF09418">
    <property type="entry name" value="DUF2009"/>
    <property type="match status" value="1"/>
</dbReference>
<dbReference type="OrthoDB" id="193162at2759"/>
<gene>
    <name evidence="3" type="ORF">EIN_419690</name>
</gene>
<dbReference type="KEGG" id="eiv:EIN_419690"/>
<protein>
    <recommendedName>
        <fullName evidence="2">Non-canonical E2 ubiquitin-conjugating enzyme C-terminal domain-containing protein</fullName>
    </recommendedName>
</protein>
<dbReference type="GeneID" id="14887003"/>
<accession>A0A0A1U7U8</accession>
<dbReference type="InterPro" id="IPR057668">
    <property type="entry name" value="E2_Ub-conjug_enz_C"/>
</dbReference>
<feature type="domain" description="Non-canonical E2 ubiquitin-conjugating enzyme C-terminal" evidence="2">
    <location>
        <begin position="127"/>
        <end position="576"/>
    </location>
</feature>
<name>A0A0A1U7U8_ENTIV</name>
<reference evidence="3 4" key="1">
    <citation type="submission" date="2012-10" db="EMBL/GenBank/DDBJ databases">
        <authorList>
            <person name="Zafar N."/>
            <person name="Inman J."/>
            <person name="Hall N."/>
            <person name="Lorenzi H."/>
            <person name="Caler E."/>
        </authorList>
    </citation>
    <scope>NUCLEOTIDE SEQUENCE [LARGE SCALE GENOMIC DNA]</scope>
    <source>
        <strain evidence="3 4">IP1</strain>
    </source>
</reference>
<sequence length="580" mass="66474">MGGGKAKKQKTHTTAQQRSDDMKPRSPESTEQTRLSKQERKTQKKLDKKERKQEERLKRVMHGQQNNSTEKCGKNSGKKEKVDRYEKADNLTEISPTTLLTTETLKMNFKNYLTTLDTSELLAYITNIPLRLTETERSYLEVIESALEVSEYTSQIDVAKSDYQSYMSFYNTRDVSARSKVEKVKIALDEFKHTIFGILFASNYKLATKILNDRNVEEKFFQEAFEAARRFKASNPASMRTTYQKLMHILQDIVIYDRDFIGPDFVISGKYLPIKTVGSVCSQNDLILICKSLGLMKGDNHMEFDENTNSSKVTVAVPNVATDFLVNSIKDGLSGSEDMCGIVQGMLDELSKYSGYAQDKSLEITRGRGGAAFSHNHSEQYTFVNQSMTLWWNVMRHINEMWLNCDADFLSGEKYSLVNTGQGLQRLQSCPRVGRAMAEILGTTKREVGGGWRGLSVVHLGDRDVPNSLFYIEKYSEVPWILSPILRTVRWLNKMNTLNKEMKEFRMQKMFEKHKPLDWKNAILRHFFQHGFDGSGSDGGSCIDGRLTSAWNWCSMIEKYIYYPIFLLADFEGFDGPFKK</sequence>
<dbReference type="InterPro" id="IPR018553">
    <property type="entry name" value="E2_Ub-conjug_enz"/>
</dbReference>
<feature type="compositionally biased region" description="Basic residues" evidence="1">
    <location>
        <begin position="1"/>
        <end position="11"/>
    </location>
</feature>
<dbReference type="EMBL" id="KB206772">
    <property type="protein sequence ID" value="ELP88020.1"/>
    <property type="molecule type" value="Genomic_DNA"/>
</dbReference>
<keyword evidence="4" id="KW-1185">Reference proteome</keyword>
<evidence type="ECO:0000256" key="1">
    <source>
        <dbReference type="SAM" id="MobiDB-lite"/>
    </source>
</evidence>
<dbReference type="PANTHER" id="PTHR31560">
    <property type="entry name" value="UPF0652 PROTEIN C16A11.03C-RELATED"/>
    <property type="match status" value="1"/>
</dbReference>
<dbReference type="RefSeq" id="XP_004254791.1">
    <property type="nucleotide sequence ID" value="XM_004254743.1"/>
</dbReference>
<evidence type="ECO:0000313" key="4">
    <source>
        <dbReference type="Proteomes" id="UP000014680"/>
    </source>
</evidence>
<dbReference type="Proteomes" id="UP000014680">
    <property type="component" value="Unassembled WGS sequence"/>
</dbReference>
<dbReference type="AlphaFoldDB" id="A0A0A1U7U8"/>
<dbReference type="PANTHER" id="PTHR31560:SF0">
    <property type="entry name" value="UPF0652 PROTEIN C22H10.08"/>
    <property type="match status" value="1"/>
</dbReference>